<dbReference type="PANTHER" id="PTHR37814:SF1">
    <property type="entry name" value="MEMBRANE PROTEIN"/>
    <property type="match status" value="1"/>
</dbReference>
<comment type="caution">
    <text evidence="3">The sequence shown here is derived from an EMBL/GenBank/DDBJ whole genome shotgun (WGS) entry which is preliminary data.</text>
</comment>
<dbReference type="EMBL" id="BQKK01000002">
    <property type="protein sequence ID" value="GJN42892.1"/>
    <property type="molecule type" value="Genomic_DNA"/>
</dbReference>
<feature type="region of interest" description="Disordered" evidence="1">
    <location>
        <begin position="442"/>
        <end position="465"/>
    </location>
</feature>
<keyword evidence="2" id="KW-0812">Transmembrane</keyword>
<evidence type="ECO:0000313" key="3">
    <source>
        <dbReference type="EMBL" id="GJN42892.1"/>
    </source>
</evidence>
<dbReference type="Proteomes" id="UP001054925">
    <property type="component" value="Unassembled WGS sequence"/>
</dbReference>
<reference evidence="3" key="1">
    <citation type="submission" date="2021-12" db="EMBL/GenBank/DDBJ databases">
        <title>Draft genome sequence of Corynebacterium ammoniagenes strain T-723.</title>
        <authorList>
            <person name="Matsuzawa M."/>
            <person name="Hiratani M."/>
            <person name="Abe I."/>
            <person name="Tsuji Y."/>
            <person name="Nakamura J."/>
        </authorList>
    </citation>
    <scope>NUCLEOTIDE SEQUENCE</scope>
    <source>
        <strain evidence="3">T-723</strain>
    </source>
</reference>
<proteinExistence type="predicted"/>
<feature type="transmembrane region" description="Helical" evidence="2">
    <location>
        <begin position="299"/>
        <end position="318"/>
    </location>
</feature>
<feature type="transmembrane region" description="Helical" evidence="2">
    <location>
        <begin position="324"/>
        <end position="345"/>
    </location>
</feature>
<sequence>MSYRNIIGIALAFIGLLVGAGFATGQEVVQYFTAFGLNGVWGIIVAGIVMTLAGTVFLQLGSYFHASEHNAVFRKVSHPIVSKMLDVAVIFTLFAVGFVMLAGAGSNLAQQFGLPTWVGSTAMMVLVLLTGLLDVDKVSNVIGMLTPTIIIAVIAVLIYTLMNMPDDPAAVIDVAAQTETPIGHWLLSAFNYNGLALILAVSMSLVIGGDHISPREAGWGGIIGGFVYSVLLGLAGFVLLMGADKIGDSDVPMLVLVNEMGDTAGVLMAIVIFLMIFNTAIGMFYALGKRLSAGREKRTYPIFAAGTLAGYAMSFLGFKTLMNYVYPILGYLGMFMIVVLVFAWFRGLSKIRDESIRRDRIKSLLRLKLHPDETYDEKHDGTIGRELKESNLHHEVLFEDLVAEVTEELDSDEEVEFIPDAVDDEATDVKYYIGCDGVEEPVQKADPAVDDAAKKTTEKTTDTAN</sequence>
<gene>
    <name evidence="3" type="ORF">CAT723_13710</name>
</gene>
<feature type="transmembrane region" description="Helical" evidence="2">
    <location>
        <begin position="85"/>
        <end position="105"/>
    </location>
</feature>
<keyword evidence="2" id="KW-0472">Membrane</keyword>
<evidence type="ECO:0000313" key="4">
    <source>
        <dbReference type="Proteomes" id="UP001054925"/>
    </source>
</evidence>
<feature type="transmembrane region" description="Helical" evidence="2">
    <location>
        <begin position="142"/>
        <end position="162"/>
    </location>
</feature>
<dbReference type="AlphaFoldDB" id="A0AAV5G819"/>
<organism evidence="3 4">
    <name type="scientific">Corynebacterium ammoniagenes</name>
    <name type="common">Brevibacterium ammoniagenes</name>
    <dbReference type="NCBI Taxonomy" id="1697"/>
    <lineage>
        <taxon>Bacteria</taxon>
        <taxon>Bacillati</taxon>
        <taxon>Actinomycetota</taxon>
        <taxon>Actinomycetes</taxon>
        <taxon>Mycobacteriales</taxon>
        <taxon>Corynebacteriaceae</taxon>
        <taxon>Corynebacterium</taxon>
    </lineage>
</organism>
<feature type="transmembrane region" description="Helical" evidence="2">
    <location>
        <begin position="263"/>
        <end position="287"/>
    </location>
</feature>
<name>A0AAV5G819_CORAM</name>
<keyword evidence="2" id="KW-1133">Transmembrane helix</keyword>
<dbReference type="RefSeq" id="WP_236163784.1">
    <property type="nucleotide sequence ID" value="NZ_BQKK01000002.1"/>
</dbReference>
<feature type="transmembrane region" description="Helical" evidence="2">
    <location>
        <begin position="182"/>
        <end position="207"/>
    </location>
</feature>
<feature type="compositionally biased region" description="Basic and acidic residues" evidence="1">
    <location>
        <begin position="451"/>
        <end position="465"/>
    </location>
</feature>
<feature type="transmembrane region" description="Helical" evidence="2">
    <location>
        <begin position="117"/>
        <end position="135"/>
    </location>
</feature>
<dbReference type="PANTHER" id="PTHR37814">
    <property type="entry name" value="CONSERVED MEMBRANE PROTEIN"/>
    <property type="match status" value="1"/>
</dbReference>
<evidence type="ECO:0000256" key="1">
    <source>
        <dbReference type="SAM" id="MobiDB-lite"/>
    </source>
</evidence>
<feature type="transmembrane region" description="Helical" evidence="2">
    <location>
        <begin position="41"/>
        <end position="64"/>
    </location>
</feature>
<protein>
    <submittedName>
        <fullName evidence="3">Membrane protein</fullName>
    </submittedName>
</protein>
<evidence type="ECO:0000256" key="2">
    <source>
        <dbReference type="SAM" id="Phobius"/>
    </source>
</evidence>
<dbReference type="InterPro" id="IPR038728">
    <property type="entry name" value="YkvI-like"/>
</dbReference>
<accession>A0AAV5G819</accession>
<feature type="transmembrane region" description="Helical" evidence="2">
    <location>
        <begin position="219"/>
        <end position="243"/>
    </location>
</feature>